<name>A0A6P5FVS4_ANACO</name>
<dbReference type="AlphaFoldDB" id="A0A6P5FVS4"/>
<organism evidence="2 3">
    <name type="scientific">Ananas comosus</name>
    <name type="common">Pineapple</name>
    <name type="synonym">Ananas ananas</name>
    <dbReference type="NCBI Taxonomy" id="4615"/>
    <lineage>
        <taxon>Eukaryota</taxon>
        <taxon>Viridiplantae</taxon>
        <taxon>Streptophyta</taxon>
        <taxon>Embryophyta</taxon>
        <taxon>Tracheophyta</taxon>
        <taxon>Spermatophyta</taxon>
        <taxon>Magnoliopsida</taxon>
        <taxon>Liliopsida</taxon>
        <taxon>Poales</taxon>
        <taxon>Bromeliaceae</taxon>
        <taxon>Bromelioideae</taxon>
        <taxon>Ananas</taxon>
    </lineage>
</organism>
<dbReference type="SUPFAM" id="SSF51246">
    <property type="entry name" value="Rudiment single hybrid motif"/>
    <property type="match status" value="1"/>
</dbReference>
<dbReference type="Pfam" id="PF19331">
    <property type="entry name" value="MCCA_BT"/>
    <property type="match status" value="1"/>
</dbReference>
<reference evidence="2" key="1">
    <citation type="journal article" date="2015" name="Nat. Genet.">
        <title>The pineapple genome and the evolution of CAM photosynthesis.</title>
        <authorList>
            <person name="Ming R."/>
            <person name="VanBuren R."/>
            <person name="Wai C.M."/>
            <person name="Tang H."/>
            <person name="Schatz M.C."/>
            <person name="Bowers J.E."/>
            <person name="Lyons E."/>
            <person name="Wang M.L."/>
            <person name="Chen J."/>
            <person name="Biggers E."/>
            <person name="Zhang J."/>
            <person name="Huang L."/>
            <person name="Zhang L."/>
            <person name="Miao W."/>
            <person name="Zhang J."/>
            <person name="Ye Z."/>
            <person name="Miao C."/>
            <person name="Lin Z."/>
            <person name="Wang H."/>
            <person name="Zhou H."/>
            <person name="Yim W.C."/>
            <person name="Priest H.D."/>
            <person name="Zheng C."/>
            <person name="Woodhouse M."/>
            <person name="Edger P.P."/>
            <person name="Guyot R."/>
            <person name="Guo H.B."/>
            <person name="Guo H."/>
            <person name="Zheng G."/>
            <person name="Singh R."/>
            <person name="Sharma A."/>
            <person name="Min X."/>
            <person name="Zheng Y."/>
            <person name="Lee H."/>
            <person name="Gurtowski J."/>
            <person name="Sedlazeck F.J."/>
            <person name="Harkess A."/>
            <person name="McKain M.R."/>
            <person name="Liao Z."/>
            <person name="Fang J."/>
            <person name="Liu J."/>
            <person name="Zhang X."/>
            <person name="Zhang Q."/>
            <person name="Hu W."/>
            <person name="Qin Y."/>
            <person name="Wang K."/>
            <person name="Chen L.Y."/>
            <person name="Shirley N."/>
            <person name="Lin Y.R."/>
            <person name="Liu L.Y."/>
            <person name="Hernandez A.G."/>
            <person name="Wright C.L."/>
            <person name="Bulone V."/>
            <person name="Tuskan G.A."/>
            <person name="Heath K."/>
            <person name="Zee F."/>
            <person name="Moore P.H."/>
            <person name="Sunkar R."/>
            <person name="Leebens-Mack J.H."/>
            <person name="Mockler T."/>
            <person name="Bennetzen J.L."/>
            <person name="Freeling M."/>
            <person name="Sankoff D."/>
            <person name="Paterson A.H."/>
            <person name="Zhu X."/>
            <person name="Yang X."/>
            <person name="Smith J.A."/>
            <person name="Cushman J.C."/>
            <person name="Paull R.E."/>
            <person name="Yu Q."/>
        </authorList>
    </citation>
    <scope>NUCLEOTIDE SEQUENCE [LARGE SCALE GENOMIC DNA]</scope>
    <source>
        <strain evidence="2">cv. F153</strain>
    </source>
</reference>
<evidence type="ECO:0000313" key="2">
    <source>
        <dbReference type="Proteomes" id="UP000515123"/>
    </source>
</evidence>
<dbReference type="Proteomes" id="UP000515123">
    <property type="component" value="Linkage group 10"/>
</dbReference>
<reference evidence="3" key="2">
    <citation type="submission" date="2025-08" db="UniProtKB">
        <authorList>
            <consortium name="RefSeq"/>
        </authorList>
    </citation>
    <scope>IDENTIFICATION</scope>
    <source>
        <tissue evidence="3">Leaf</tissue>
    </source>
</reference>
<evidence type="ECO:0000259" key="1">
    <source>
        <dbReference type="Pfam" id="PF19331"/>
    </source>
</evidence>
<dbReference type="GeneID" id="109716516"/>
<evidence type="ECO:0000313" key="3">
    <source>
        <dbReference type="RefSeq" id="XP_020097603.1"/>
    </source>
</evidence>
<dbReference type="InterPro" id="IPR045774">
    <property type="entry name" value="MCCA_BT_dom"/>
</dbReference>
<protein>
    <submittedName>
        <fullName evidence="3">Methylcrotonoyl-CoA carboxylase subunit alpha, mitochondrial-like</fullName>
    </submittedName>
</protein>
<dbReference type="RefSeq" id="XP_020097603.1">
    <property type="nucleotide sequence ID" value="XM_020242014.1"/>
</dbReference>
<accession>A0A6P5FVS4</accession>
<dbReference type="Gene3D" id="3.30.470.20">
    <property type="entry name" value="ATP-grasp fold, B domain"/>
    <property type="match status" value="1"/>
</dbReference>
<dbReference type="InterPro" id="IPR011054">
    <property type="entry name" value="Rudment_hybrid_motif"/>
</dbReference>
<feature type="domain" description="Methylcrotonoyl-CoA carboxylase subunit alpha BT" evidence="1">
    <location>
        <begin position="32"/>
        <end position="76"/>
    </location>
</feature>
<proteinExistence type="predicted"/>
<gene>
    <name evidence="3" type="primary">LOC109716516</name>
</gene>
<sequence length="100" mass="11267">MHYDPMIAKLVVWGETRNAALVKLKSCLLNFQIEDSNSPALDVKAVRIGNNYFRVEAGGLHMNVTLASYSKEGTKLLSGCSSPRKEFLSRQSNRWKKTCF</sequence>
<dbReference type="OrthoDB" id="196847at2759"/>
<keyword evidence="2" id="KW-1185">Reference proteome</keyword>